<dbReference type="InterPro" id="IPR001750">
    <property type="entry name" value="ND/Mrp_TM"/>
</dbReference>
<feature type="transmembrane region" description="Helical" evidence="8">
    <location>
        <begin position="320"/>
        <end position="343"/>
    </location>
</feature>
<sequence length="542" mass="55924">MTGMLLLATPLLPMAMAMACVSATLRTRMMEWLVLAPLPGLAAALLAVGGPPLVLDADGARFTLELSPPAAMLLGATALLWSLAGAYAATYLRDDPAKGRFAVSWLLTLAGSLGVFLADDLATFYLAFALVSLAAYGLVVQDGTKRAHRAGVIYLVLAVLGEICLLLAFALLHAATSGDSLAIRDAVAALPTAPARPWIVTLLILGFGLKAGLVPLHVWLPLAHPAAPMPASAVLSGAIVKAGIIGLIRFLPFGENLPGWGEVLAAMGLFTAFYGVAIGITQANPKTVLAYSSVSQMGVTVALLGLALAGGQVGWVRLAAFYAVHHVLAKGAMFLAVGVVAGCGGTRLRWVLLPVGLLVLAFGGLPLTGGGVAKLAVKDVFAGPWLGALSSLSAVGTTVLMVHFLLRLQLLGSGQPQERPAPGLVWPFLTLAAAALLGPWALYLGTGIGSLEKALGGAELWAGVWPVLLGLVLALGLHRWGWRLPAVPEGDVLVLTRRAPALLSACGDRLERGEVVLRQWPVAASALLGLAVLLVLAMWQAA</sequence>
<dbReference type="PRINTS" id="PR01437">
    <property type="entry name" value="NUOXDRDTASE4"/>
</dbReference>
<dbReference type="Proteomes" id="UP000626026">
    <property type="component" value="Unassembled WGS sequence"/>
</dbReference>
<feature type="transmembrane region" description="Helical" evidence="8">
    <location>
        <begin position="101"/>
        <end position="118"/>
    </location>
</feature>
<feature type="domain" description="NADH:quinone oxidoreductase/Mrp antiporter transmembrane" evidence="9">
    <location>
        <begin position="118"/>
        <end position="340"/>
    </location>
</feature>
<dbReference type="InterPro" id="IPR003918">
    <property type="entry name" value="NADH_UbQ_OxRdtase"/>
</dbReference>
<evidence type="ECO:0000256" key="7">
    <source>
        <dbReference type="RuleBase" id="RU000320"/>
    </source>
</evidence>
<dbReference type="EMBL" id="JACTVA010000005">
    <property type="protein sequence ID" value="MBC9206077.1"/>
    <property type="molecule type" value="Genomic_DNA"/>
</dbReference>
<evidence type="ECO:0000256" key="2">
    <source>
        <dbReference type="ARBA" id="ARBA00022475"/>
    </source>
</evidence>
<protein>
    <submittedName>
        <fullName evidence="10">NADH/ubiquinone/plastoquinone (Complex I)</fullName>
    </submittedName>
</protein>
<keyword evidence="3 7" id="KW-0812">Transmembrane</keyword>
<dbReference type="PANTHER" id="PTHR42682">
    <property type="entry name" value="HYDROGENASE-4 COMPONENT F"/>
    <property type="match status" value="1"/>
</dbReference>
<evidence type="ECO:0000256" key="3">
    <source>
        <dbReference type="ARBA" id="ARBA00022692"/>
    </source>
</evidence>
<evidence type="ECO:0000256" key="6">
    <source>
        <dbReference type="ARBA" id="ARBA00023136"/>
    </source>
</evidence>
<feature type="transmembrane region" description="Helical" evidence="8">
    <location>
        <begin position="232"/>
        <end position="251"/>
    </location>
</feature>
<keyword evidence="4 8" id="KW-1133">Transmembrane helix</keyword>
<feature type="transmembrane region" description="Helical" evidence="8">
    <location>
        <begin position="426"/>
        <end position="448"/>
    </location>
</feature>
<feature type="transmembrane region" description="Helical" evidence="8">
    <location>
        <begin position="32"/>
        <end position="50"/>
    </location>
</feature>
<dbReference type="RefSeq" id="WP_187783259.1">
    <property type="nucleotide sequence ID" value="NZ_JACTVA010000005.1"/>
</dbReference>
<name>A0ABR7RIW5_9PROT</name>
<feature type="transmembrane region" description="Helical" evidence="8">
    <location>
        <begin position="152"/>
        <end position="175"/>
    </location>
</feature>
<comment type="caution">
    <text evidence="10">The sequence shown here is derived from an EMBL/GenBank/DDBJ whole genome shotgun (WGS) entry which is preliminary data.</text>
</comment>
<keyword evidence="11" id="KW-1185">Reference proteome</keyword>
<feature type="transmembrane region" description="Helical" evidence="8">
    <location>
        <begin position="263"/>
        <end position="281"/>
    </location>
</feature>
<dbReference type="PANTHER" id="PTHR42682:SF3">
    <property type="entry name" value="FORMATE HYDROGENLYASE SUBUNIT 3-RELATED"/>
    <property type="match status" value="1"/>
</dbReference>
<feature type="transmembrane region" description="Helical" evidence="8">
    <location>
        <begin position="520"/>
        <end position="539"/>
    </location>
</feature>
<evidence type="ECO:0000259" key="9">
    <source>
        <dbReference type="Pfam" id="PF00361"/>
    </source>
</evidence>
<dbReference type="InterPro" id="IPR052175">
    <property type="entry name" value="ComplexI-like_HydComp"/>
</dbReference>
<feature type="transmembrane region" description="Helical" evidence="8">
    <location>
        <begin position="288"/>
        <end position="308"/>
    </location>
</feature>
<feature type="transmembrane region" description="Helical" evidence="8">
    <location>
        <begin position="350"/>
        <end position="373"/>
    </location>
</feature>
<keyword evidence="5" id="KW-0560">Oxidoreductase</keyword>
<comment type="subcellular location">
    <subcellularLocation>
        <location evidence="1">Cell membrane</location>
        <topology evidence="1">Multi-pass membrane protein</topology>
    </subcellularLocation>
    <subcellularLocation>
        <location evidence="7">Membrane</location>
        <topology evidence="7">Multi-pass membrane protein</topology>
    </subcellularLocation>
</comment>
<evidence type="ECO:0000256" key="1">
    <source>
        <dbReference type="ARBA" id="ARBA00004651"/>
    </source>
</evidence>
<gene>
    <name evidence="10" type="ORF">IBL26_04460</name>
</gene>
<feature type="transmembrane region" description="Helical" evidence="8">
    <location>
        <begin position="460"/>
        <end position="477"/>
    </location>
</feature>
<evidence type="ECO:0000313" key="11">
    <source>
        <dbReference type="Proteomes" id="UP000626026"/>
    </source>
</evidence>
<evidence type="ECO:0000256" key="5">
    <source>
        <dbReference type="ARBA" id="ARBA00023002"/>
    </source>
</evidence>
<accession>A0ABR7RIW5</accession>
<feature type="transmembrane region" description="Helical" evidence="8">
    <location>
        <begin position="195"/>
        <end position="220"/>
    </location>
</feature>
<reference evidence="10 11" key="1">
    <citation type="journal article" date="2013" name="Int. J. Syst. Evol. Microbiol.">
        <title>Roseomonas aerophila sp. nov., isolated from air.</title>
        <authorList>
            <person name="Kim S.J."/>
            <person name="Weon H.Y."/>
            <person name="Ahn J.H."/>
            <person name="Hong S.B."/>
            <person name="Seok S.J."/>
            <person name="Whang K.S."/>
            <person name="Kwon S.W."/>
        </authorList>
    </citation>
    <scope>NUCLEOTIDE SEQUENCE [LARGE SCALE GENOMIC DNA]</scope>
    <source>
        <strain evidence="10 11">NBRC 108923</strain>
    </source>
</reference>
<keyword evidence="6 8" id="KW-0472">Membrane</keyword>
<feature type="transmembrane region" description="Helical" evidence="8">
    <location>
        <begin position="6"/>
        <end position="25"/>
    </location>
</feature>
<evidence type="ECO:0000313" key="10">
    <source>
        <dbReference type="EMBL" id="MBC9206077.1"/>
    </source>
</evidence>
<feature type="transmembrane region" description="Helical" evidence="8">
    <location>
        <begin position="385"/>
        <end position="406"/>
    </location>
</feature>
<proteinExistence type="predicted"/>
<evidence type="ECO:0000256" key="8">
    <source>
        <dbReference type="SAM" id="Phobius"/>
    </source>
</evidence>
<evidence type="ECO:0000256" key="4">
    <source>
        <dbReference type="ARBA" id="ARBA00022989"/>
    </source>
</evidence>
<feature type="transmembrane region" description="Helical" evidence="8">
    <location>
        <begin position="70"/>
        <end position="89"/>
    </location>
</feature>
<dbReference type="Pfam" id="PF00361">
    <property type="entry name" value="Proton_antipo_M"/>
    <property type="match status" value="1"/>
</dbReference>
<organism evidence="10 11">
    <name type="scientific">Teichococcus aerophilus</name>
    <dbReference type="NCBI Taxonomy" id="1224513"/>
    <lineage>
        <taxon>Bacteria</taxon>
        <taxon>Pseudomonadati</taxon>
        <taxon>Pseudomonadota</taxon>
        <taxon>Alphaproteobacteria</taxon>
        <taxon>Acetobacterales</taxon>
        <taxon>Roseomonadaceae</taxon>
        <taxon>Roseomonas</taxon>
    </lineage>
</organism>
<keyword evidence="2" id="KW-1003">Cell membrane</keyword>
<feature type="transmembrane region" description="Helical" evidence="8">
    <location>
        <begin position="124"/>
        <end position="140"/>
    </location>
</feature>